<dbReference type="EMBL" id="JAYMGO010000023">
    <property type="protein sequence ID" value="KAL1250015.1"/>
    <property type="molecule type" value="Genomic_DNA"/>
</dbReference>
<gene>
    <name evidence="2" type="ORF">QQF64_021020</name>
</gene>
<dbReference type="Proteomes" id="UP001558613">
    <property type="component" value="Unassembled WGS sequence"/>
</dbReference>
<feature type="region of interest" description="Disordered" evidence="1">
    <location>
        <begin position="1"/>
        <end position="22"/>
    </location>
</feature>
<proteinExistence type="predicted"/>
<keyword evidence="3" id="KW-1185">Reference proteome</keyword>
<comment type="caution">
    <text evidence="2">The sequence shown here is derived from an EMBL/GenBank/DDBJ whole genome shotgun (WGS) entry which is preliminary data.</text>
</comment>
<accession>A0ABR3LCA9</accession>
<evidence type="ECO:0000313" key="3">
    <source>
        <dbReference type="Proteomes" id="UP001558613"/>
    </source>
</evidence>
<evidence type="ECO:0000313" key="2">
    <source>
        <dbReference type="EMBL" id="KAL1250015.1"/>
    </source>
</evidence>
<evidence type="ECO:0000256" key="1">
    <source>
        <dbReference type="SAM" id="MobiDB-lite"/>
    </source>
</evidence>
<reference evidence="2 3" key="1">
    <citation type="submission" date="2023-09" db="EMBL/GenBank/DDBJ databases">
        <authorList>
            <person name="Wang M."/>
        </authorList>
    </citation>
    <scope>NUCLEOTIDE SEQUENCE [LARGE SCALE GENOMIC DNA]</scope>
    <source>
        <strain evidence="2">GT-2023</strain>
        <tissue evidence="2">Liver</tissue>
    </source>
</reference>
<protein>
    <submittedName>
        <fullName evidence="2">Uncharacterized protein</fullName>
    </submittedName>
</protein>
<feature type="compositionally biased region" description="Polar residues" evidence="1">
    <location>
        <begin position="1"/>
        <end position="20"/>
    </location>
</feature>
<organism evidence="2 3">
    <name type="scientific">Cirrhinus molitorella</name>
    <name type="common">mud carp</name>
    <dbReference type="NCBI Taxonomy" id="172907"/>
    <lineage>
        <taxon>Eukaryota</taxon>
        <taxon>Metazoa</taxon>
        <taxon>Chordata</taxon>
        <taxon>Craniata</taxon>
        <taxon>Vertebrata</taxon>
        <taxon>Euteleostomi</taxon>
        <taxon>Actinopterygii</taxon>
        <taxon>Neopterygii</taxon>
        <taxon>Teleostei</taxon>
        <taxon>Ostariophysi</taxon>
        <taxon>Cypriniformes</taxon>
        <taxon>Cyprinidae</taxon>
        <taxon>Labeoninae</taxon>
        <taxon>Labeonini</taxon>
        <taxon>Cirrhinus</taxon>
    </lineage>
</organism>
<sequence length="75" mass="8910">MDKVTSNSTLNTQQQASSRQGLRGIDRGKLKWLSIQMTRQTPHHHPAEDHFKWRYCCNGSDIFDIYELYNKERIE</sequence>
<name>A0ABR3LCA9_9TELE</name>